<evidence type="ECO:0000313" key="2">
    <source>
        <dbReference type="Proteomes" id="UP000295184"/>
    </source>
</evidence>
<comment type="caution">
    <text evidence="1">The sequence shown here is derived from an EMBL/GenBank/DDBJ whole genome shotgun (WGS) entry which is preliminary data.</text>
</comment>
<keyword evidence="1" id="KW-0808">Transferase</keyword>
<dbReference type="OrthoDB" id="86584at2"/>
<dbReference type="GO" id="GO:0008168">
    <property type="term" value="F:methyltransferase activity"/>
    <property type="evidence" value="ECO:0007669"/>
    <property type="project" value="UniProtKB-KW"/>
</dbReference>
<sequence length="386" mass="42263">MRLTVPDYYDRFRCIASRCTDNCCIGWEIGIDPAALADYQSQPGAFGDRLRAAIQPGDPPFFALTKSGRCPFLNEENLCDIYRQLGESHLCAICDQHPRFHNWFGTEKESGLGLSCEEAARLILFSAPPRLLCRETPEAPDPDTELDPELLAGLRAVREAAFSILAEPSLPLAHRLALLAALGQDLQHWMDAAPQQAAAEGCTETRLVADAALALAAFYGDQTGWPGLIDQLTEAIPEADLSEFLVPLLEMLESLSPNHAHWPERLAALRKALPHRLARPLWESPEQEQAAANAAHYMLYRYFLPAARQGDALCGPLHAIAAALLIPLLAGEDAAESRAALILAAKDYSREIEYAPDNLRAVDEAFWQADWAAPGLVIGGLLGLHF</sequence>
<protein>
    <submittedName>
        <fullName evidence="1">Lysine-N-methylase</fullName>
    </submittedName>
</protein>
<dbReference type="GeneID" id="97382109"/>
<accession>A0A4R1QUP3</accession>
<evidence type="ECO:0000313" key="1">
    <source>
        <dbReference type="EMBL" id="TCL53870.1"/>
    </source>
</evidence>
<dbReference type="EMBL" id="SLUM01000026">
    <property type="protein sequence ID" value="TCL53870.1"/>
    <property type="molecule type" value="Genomic_DNA"/>
</dbReference>
<proteinExistence type="predicted"/>
<reference evidence="1 2" key="1">
    <citation type="submission" date="2019-03" db="EMBL/GenBank/DDBJ databases">
        <title>Genomic Encyclopedia of Type Strains, Phase IV (KMG-IV): sequencing the most valuable type-strain genomes for metagenomic binning, comparative biology and taxonomic classification.</title>
        <authorList>
            <person name="Goeker M."/>
        </authorList>
    </citation>
    <scope>NUCLEOTIDE SEQUENCE [LARGE SCALE GENOMIC DNA]</scope>
    <source>
        <strain evidence="1 2">DSM 100451</strain>
    </source>
</reference>
<organism evidence="1 2">
    <name type="scientific">Allofournierella massiliensis</name>
    <dbReference type="NCBI Taxonomy" id="1650663"/>
    <lineage>
        <taxon>Bacteria</taxon>
        <taxon>Bacillati</taxon>
        <taxon>Bacillota</taxon>
        <taxon>Clostridia</taxon>
        <taxon>Eubacteriales</taxon>
        <taxon>Oscillospiraceae</taxon>
        <taxon>Allofournierella</taxon>
    </lineage>
</organism>
<dbReference type="NCBIfam" id="NF038110">
    <property type="entry name" value="Lys_methyl_FliB"/>
    <property type="match status" value="1"/>
</dbReference>
<dbReference type="RefSeq" id="WP_058962627.1">
    <property type="nucleotide sequence ID" value="NZ_CABKVM010000010.1"/>
</dbReference>
<dbReference type="AlphaFoldDB" id="A0A4R1QUP3"/>
<keyword evidence="1" id="KW-0489">Methyltransferase</keyword>
<dbReference type="Proteomes" id="UP000295184">
    <property type="component" value="Unassembled WGS sequence"/>
</dbReference>
<name>A0A4R1QUP3_9FIRM</name>
<dbReference type="GO" id="GO:0032259">
    <property type="term" value="P:methylation"/>
    <property type="evidence" value="ECO:0007669"/>
    <property type="project" value="UniProtKB-KW"/>
</dbReference>
<dbReference type="STRING" id="1650663.GCA_001486665_00085"/>
<gene>
    <name evidence="1" type="ORF">EDD77_12644</name>
</gene>